<gene>
    <name evidence="3" type="ORF">CLV49_2391</name>
    <name evidence="4" type="ORF">ELQ93_07275</name>
</gene>
<comment type="caution">
    <text evidence="3">The sequence shown here is derived from an EMBL/GenBank/DDBJ whole genome shotgun (WGS) entry which is preliminary data.</text>
</comment>
<evidence type="ECO:0000313" key="5">
    <source>
        <dbReference type="Proteomes" id="UP000241203"/>
    </source>
</evidence>
<accession>A0A2P8GXR4</accession>
<sequence length="351" mass="37865">MIRISRYTMLALAALFSLYNVFRGVITLGVPDSPWPSVAAMVIYIVATTISLWPTAPVQMSLRLANFNLATAIVLCLLVSSELDPNNNNGYATWHVASVGTLMTITAARRREWTAWVGVAFLAVQSVFWAVTGSLDSAEPIGSLLVAGIGTSAEIGVTGSIVWVAFSIVIARALARAGRDAEKLVLAERAAVNWQAAQDAHFTERARRLDDASRLAGPTLRRIVLSGGDLSPAEREEARLLEAGLRDEIRGRRLLNDDVRREVLAARRRGTTVSLLDEGTMDDLPQAEMDRVLAVVAESVASTKTERLIIRTAPIDSAAAVTLVGLSKPAPGSDDPDDDVDLWREVPRSVS</sequence>
<evidence type="ECO:0000313" key="6">
    <source>
        <dbReference type="Proteomes" id="UP000268291"/>
    </source>
</evidence>
<proteinExistence type="predicted"/>
<keyword evidence="2" id="KW-0812">Transmembrane</keyword>
<keyword evidence="2" id="KW-0472">Membrane</keyword>
<dbReference type="AlphaFoldDB" id="A0A2P8GXR4"/>
<feature type="transmembrane region" description="Helical" evidence="2">
    <location>
        <begin position="155"/>
        <end position="175"/>
    </location>
</feature>
<organism evidence="3 5">
    <name type="scientific">Labedella gwakjiensis</name>
    <dbReference type="NCBI Taxonomy" id="390269"/>
    <lineage>
        <taxon>Bacteria</taxon>
        <taxon>Bacillati</taxon>
        <taxon>Actinomycetota</taxon>
        <taxon>Actinomycetes</taxon>
        <taxon>Micrococcales</taxon>
        <taxon>Microbacteriaceae</taxon>
        <taxon>Labedella</taxon>
    </lineage>
</organism>
<evidence type="ECO:0000256" key="2">
    <source>
        <dbReference type="SAM" id="Phobius"/>
    </source>
</evidence>
<evidence type="ECO:0000313" key="3">
    <source>
        <dbReference type="EMBL" id="PSL38762.1"/>
    </source>
</evidence>
<dbReference type="Proteomes" id="UP000268291">
    <property type="component" value="Unassembled WGS sequence"/>
</dbReference>
<keyword evidence="2" id="KW-1133">Transmembrane helix</keyword>
<feature type="transmembrane region" description="Helical" evidence="2">
    <location>
        <begin position="115"/>
        <end position="135"/>
    </location>
</feature>
<dbReference type="EMBL" id="PYAU01000001">
    <property type="protein sequence ID" value="PSL38762.1"/>
    <property type="molecule type" value="Genomic_DNA"/>
</dbReference>
<feature type="transmembrane region" description="Helical" evidence="2">
    <location>
        <begin position="33"/>
        <end position="53"/>
    </location>
</feature>
<dbReference type="OrthoDB" id="5082313at2"/>
<evidence type="ECO:0000313" key="4">
    <source>
        <dbReference type="EMBL" id="RUQ86757.1"/>
    </source>
</evidence>
<feature type="compositionally biased region" description="Basic and acidic residues" evidence="1">
    <location>
        <begin position="341"/>
        <end position="351"/>
    </location>
</feature>
<evidence type="ECO:0000256" key="1">
    <source>
        <dbReference type="SAM" id="MobiDB-lite"/>
    </source>
</evidence>
<reference evidence="3 5" key="1">
    <citation type="submission" date="2018-03" db="EMBL/GenBank/DDBJ databases">
        <title>Genomic Encyclopedia of Archaeal and Bacterial Type Strains, Phase II (KMG-II): from individual species to whole genera.</title>
        <authorList>
            <person name="Goeker M."/>
        </authorList>
    </citation>
    <scope>NUCLEOTIDE SEQUENCE [LARGE SCALE GENOMIC DNA]</scope>
    <source>
        <strain evidence="3 5">DSM 21548</strain>
    </source>
</reference>
<keyword evidence="6" id="KW-1185">Reference proteome</keyword>
<feature type="region of interest" description="Disordered" evidence="1">
    <location>
        <begin position="326"/>
        <end position="351"/>
    </location>
</feature>
<dbReference type="Proteomes" id="UP000241203">
    <property type="component" value="Unassembled WGS sequence"/>
</dbReference>
<reference evidence="4 6" key="2">
    <citation type="submission" date="2018-12" db="EMBL/GenBank/DDBJ databases">
        <authorList>
            <person name="hu s."/>
            <person name="Xu Y."/>
            <person name="Xu B."/>
            <person name="Li F."/>
        </authorList>
    </citation>
    <scope>NUCLEOTIDE SEQUENCE [LARGE SCALE GENOMIC DNA]</scope>
    <source>
        <strain evidence="4 6">KSW2-17</strain>
    </source>
</reference>
<protein>
    <submittedName>
        <fullName evidence="3">Uncharacterized protein</fullName>
    </submittedName>
</protein>
<name>A0A2P8GXR4_9MICO</name>
<dbReference type="EMBL" id="RZGY01000001">
    <property type="protein sequence ID" value="RUQ86757.1"/>
    <property type="molecule type" value="Genomic_DNA"/>
</dbReference>
<dbReference type="RefSeq" id="WP_106563725.1">
    <property type="nucleotide sequence ID" value="NZ_PYAU01000001.1"/>
</dbReference>